<evidence type="ECO:0000256" key="3">
    <source>
        <dbReference type="ARBA" id="ARBA00022741"/>
    </source>
</evidence>
<dbReference type="Proteomes" id="UP000307768">
    <property type="component" value="Unassembled WGS sequence"/>
</dbReference>
<organism evidence="6 7">
    <name type="scientific">Mumia zhuanghuii</name>
    <dbReference type="NCBI Taxonomy" id="2585211"/>
    <lineage>
        <taxon>Bacteria</taxon>
        <taxon>Bacillati</taxon>
        <taxon>Actinomycetota</taxon>
        <taxon>Actinomycetes</taxon>
        <taxon>Propionibacteriales</taxon>
        <taxon>Nocardioidaceae</taxon>
        <taxon>Mumia</taxon>
    </lineage>
</organism>
<evidence type="ECO:0000256" key="4">
    <source>
        <dbReference type="ARBA" id="ARBA00022840"/>
    </source>
</evidence>
<dbReference type="PROSITE" id="PS50893">
    <property type="entry name" value="ABC_TRANSPORTER_2"/>
    <property type="match status" value="1"/>
</dbReference>
<dbReference type="PANTHER" id="PTHR42734:SF5">
    <property type="entry name" value="IRON TRANSPORT SYSTEM ATP-BINDING PROTEIN HI_0361-RELATED"/>
    <property type="match status" value="1"/>
</dbReference>
<keyword evidence="2" id="KW-0813">Transport</keyword>
<evidence type="ECO:0000259" key="5">
    <source>
        <dbReference type="PROSITE" id="PS50893"/>
    </source>
</evidence>
<evidence type="ECO:0000256" key="1">
    <source>
        <dbReference type="ARBA" id="ARBA00005417"/>
    </source>
</evidence>
<keyword evidence="3" id="KW-0547">Nucleotide-binding</keyword>
<dbReference type="GO" id="GO:0016887">
    <property type="term" value="F:ATP hydrolysis activity"/>
    <property type="evidence" value="ECO:0007669"/>
    <property type="project" value="InterPro"/>
</dbReference>
<feature type="domain" description="ABC transporter" evidence="5">
    <location>
        <begin position="13"/>
        <end position="221"/>
    </location>
</feature>
<protein>
    <submittedName>
        <fullName evidence="6">Metal ABC transporter ATP-binding protein</fullName>
    </submittedName>
</protein>
<proteinExistence type="inferred from homology"/>
<accession>A0A5Q6S239</accession>
<reference evidence="6 7" key="1">
    <citation type="submission" date="2019-09" db="EMBL/GenBank/DDBJ databases">
        <title>Mumia zhuanghuii sp. nov. isolated from the intestinal contents of plateau pika (Ochotona curzoniae) in the Qinghai-Tibet plateau of China.</title>
        <authorList>
            <person name="Tian Z."/>
        </authorList>
    </citation>
    <scope>NUCLEOTIDE SEQUENCE [LARGE SCALE GENOMIC DNA]</scope>
    <source>
        <strain evidence="7">350</strain>
    </source>
</reference>
<dbReference type="InterPro" id="IPR003439">
    <property type="entry name" value="ABC_transporter-like_ATP-bd"/>
</dbReference>
<dbReference type="GO" id="GO:0005524">
    <property type="term" value="F:ATP binding"/>
    <property type="evidence" value="ECO:0007669"/>
    <property type="project" value="UniProtKB-KW"/>
</dbReference>
<evidence type="ECO:0000313" key="6">
    <source>
        <dbReference type="EMBL" id="KAA1424434.1"/>
    </source>
</evidence>
<evidence type="ECO:0000313" key="7">
    <source>
        <dbReference type="Proteomes" id="UP000307768"/>
    </source>
</evidence>
<dbReference type="OrthoDB" id="5296765at2"/>
<sequence length="222" mass="23939">MDTLTRTNPSSHLHACDVWFGYPGRPVLRGAHLEARAGEVTALAGGNGAGKTTLLDVVCGVREPERGEVWRPGRLAYVPQRTAVDARLPLTVGGLVATGTWAHRGLLRPLRRRDRATVGRAMERLGIVDLARRRVDELSGGQVQRALVARALATEAPVLVLDEPTTGLDCGTRRDLLAILAEIAAEGRVVLQATHDDSALDASDVVVELLHGRSRVRHTVVR</sequence>
<dbReference type="Pfam" id="PF00005">
    <property type="entry name" value="ABC_tran"/>
    <property type="match status" value="1"/>
</dbReference>
<evidence type="ECO:0000256" key="2">
    <source>
        <dbReference type="ARBA" id="ARBA00022448"/>
    </source>
</evidence>
<comment type="similarity">
    <text evidence="1">Belongs to the ABC transporter superfamily.</text>
</comment>
<dbReference type="InterPro" id="IPR027417">
    <property type="entry name" value="P-loop_NTPase"/>
</dbReference>
<comment type="caution">
    <text evidence="6">The sequence shown here is derived from an EMBL/GenBank/DDBJ whole genome shotgun (WGS) entry which is preliminary data.</text>
</comment>
<dbReference type="PANTHER" id="PTHR42734">
    <property type="entry name" value="METAL TRANSPORT SYSTEM ATP-BINDING PROTEIN TM_0124-RELATED"/>
    <property type="match status" value="1"/>
</dbReference>
<name>A0A5Q6S239_9ACTN</name>
<gene>
    <name evidence="6" type="ORF">FE697_000415</name>
</gene>
<dbReference type="SUPFAM" id="SSF52540">
    <property type="entry name" value="P-loop containing nucleoside triphosphate hydrolases"/>
    <property type="match status" value="1"/>
</dbReference>
<dbReference type="SMART" id="SM00382">
    <property type="entry name" value="AAA"/>
    <property type="match status" value="1"/>
</dbReference>
<dbReference type="AlphaFoldDB" id="A0A5Q6S239"/>
<dbReference type="EMBL" id="VDFQ02000001">
    <property type="protein sequence ID" value="KAA1424434.1"/>
    <property type="molecule type" value="Genomic_DNA"/>
</dbReference>
<dbReference type="InterPro" id="IPR003593">
    <property type="entry name" value="AAA+_ATPase"/>
</dbReference>
<dbReference type="Gene3D" id="3.40.50.300">
    <property type="entry name" value="P-loop containing nucleotide triphosphate hydrolases"/>
    <property type="match status" value="1"/>
</dbReference>
<keyword evidence="4 6" id="KW-0067">ATP-binding</keyword>
<dbReference type="InterPro" id="IPR050153">
    <property type="entry name" value="Metal_Ion_Import_ABC"/>
</dbReference>